<feature type="region of interest" description="Disordered" evidence="1">
    <location>
        <begin position="95"/>
        <end position="143"/>
    </location>
</feature>
<proteinExistence type="predicted"/>
<sequence>MGIVNYSLSLYDSSIPFRPIFVIWHRNRSVHHPRETSSTRHRNILAMSSSCHHSCCCRSCSSTVDQHQGLPTPLSGDGRRRARCQQTLSQSSCCHHHRASHHHQRSAQQSGTRDPWRTHRATSPLCSVSPPARRRHLSPWISPPREHASRYEALFRPRQRDPWHVEPYTFDPSSFNSL</sequence>
<evidence type="ECO:0000313" key="2">
    <source>
        <dbReference type="EMBL" id="VDP59266.1"/>
    </source>
</evidence>
<dbReference type="AlphaFoldDB" id="A0A3P8IWH0"/>
<feature type="non-terminal residue" evidence="2">
    <location>
        <position position="178"/>
    </location>
</feature>
<name>A0A3P8IWH0_HELPZ</name>
<feature type="compositionally biased region" description="Basic residues" evidence="1">
    <location>
        <begin position="95"/>
        <end position="105"/>
    </location>
</feature>
<reference evidence="2" key="1">
    <citation type="submission" date="2018-11" db="EMBL/GenBank/DDBJ databases">
        <authorList>
            <consortium name="Pathogen Informatics"/>
        </authorList>
    </citation>
    <scope>NUCLEOTIDE SEQUENCE [LARGE SCALE GENOMIC DNA]</scope>
</reference>
<accession>A0A3P8IWH0</accession>
<gene>
    <name evidence="2" type="ORF">HPBE_LOCUS26759</name>
</gene>
<dbReference type="EMBL" id="UZAH01040809">
    <property type="protein sequence ID" value="VDP59266.1"/>
    <property type="molecule type" value="Genomic_DNA"/>
</dbReference>
<evidence type="ECO:0000256" key="1">
    <source>
        <dbReference type="SAM" id="MobiDB-lite"/>
    </source>
</evidence>
<organism evidence="2">
    <name type="scientific">Heligmosomoides polygyrus</name>
    <name type="common">Parasitic roundworm</name>
    <dbReference type="NCBI Taxonomy" id="6339"/>
    <lineage>
        <taxon>Eukaryota</taxon>
        <taxon>Metazoa</taxon>
        <taxon>Ecdysozoa</taxon>
        <taxon>Nematoda</taxon>
        <taxon>Chromadorea</taxon>
        <taxon>Rhabditida</taxon>
        <taxon>Rhabditina</taxon>
        <taxon>Rhabditomorpha</taxon>
        <taxon>Strongyloidea</taxon>
        <taxon>Heligmosomidae</taxon>
        <taxon>Heligmosomoides</taxon>
    </lineage>
</organism>
<protein>
    <submittedName>
        <fullName evidence="2">Uncharacterized protein</fullName>
    </submittedName>
</protein>